<dbReference type="Gene3D" id="3.40.50.720">
    <property type="entry name" value="NAD(P)-binding Rossmann-like Domain"/>
    <property type="match status" value="1"/>
</dbReference>
<dbReference type="GO" id="GO:0016491">
    <property type="term" value="F:oxidoreductase activity"/>
    <property type="evidence" value="ECO:0007669"/>
    <property type="project" value="InterPro"/>
</dbReference>
<evidence type="ECO:0000313" key="3">
    <source>
        <dbReference type="Proteomes" id="UP000533905"/>
    </source>
</evidence>
<dbReference type="InterPro" id="IPR011032">
    <property type="entry name" value="GroES-like_sf"/>
</dbReference>
<dbReference type="AlphaFoldDB" id="A0A7Y2JXS9"/>
<evidence type="ECO:0000313" key="2">
    <source>
        <dbReference type="EMBL" id="NNG22982.1"/>
    </source>
</evidence>
<dbReference type="PANTHER" id="PTHR11695:SF294">
    <property type="entry name" value="RETICULON-4-INTERACTING PROTEIN 1, MITOCHONDRIAL"/>
    <property type="match status" value="1"/>
</dbReference>
<gene>
    <name evidence="2" type="ORF">HGB41_08200</name>
</gene>
<dbReference type="Pfam" id="PF08240">
    <property type="entry name" value="ADH_N"/>
    <property type="match status" value="1"/>
</dbReference>
<dbReference type="SUPFAM" id="SSF51735">
    <property type="entry name" value="NAD(P)-binding Rossmann-fold domains"/>
    <property type="match status" value="1"/>
</dbReference>
<sequence>MSRSSFAATIGQFGGPSQLAVGALPRPQARAGEIVVEVEAASVNPIDVRRRAGYGRRLMSLLGAARLPLVLGNDFVGKVAAVGRGVSGLREGDAVFGAIPPSSRGTHATHVALKAVHAALRPPAIEAATLAALPYNYLTVMRAFEGAGITPRNAAGREVLVHGATGGLGRIAVALLQQMGARITASGGRRSAGPGQLFDQRSPPLAALAPHFAATLNFASWDDEPALLRLLAEDAIGHATTVHPMLGLLDSAGVVRGGLAALRAKRRMAALAPPGARYAWSVFRPDPAALSALAGSAATLLPALVETFRLDQVAEAHRHVERRDPGRAILLPQEHIDLN</sequence>
<organism evidence="2 3">
    <name type="scientific">Telluria aromaticivorans</name>
    <dbReference type="NCBI Taxonomy" id="2725995"/>
    <lineage>
        <taxon>Bacteria</taxon>
        <taxon>Pseudomonadati</taxon>
        <taxon>Pseudomonadota</taxon>
        <taxon>Betaproteobacteria</taxon>
        <taxon>Burkholderiales</taxon>
        <taxon>Oxalobacteraceae</taxon>
        <taxon>Telluria group</taxon>
        <taxon>Telluria</taxon>
    </lineage>
</organism>
<dbReference type="Gene3D" id="3.90.180.10">
    <property type="entry name" value="Medium-chain alcohol dehydrogenases, catalytic domain"/>
    <property type="match status" value="1"/>
</dbReference>
<dbReference type="Proteomes" id="UP000533905">
    <property type="component" value="Unassembled WGS sequence"/>
</dbReference>
<dbReference type="RefSeq" id="WP_171082994.1">
    <property type="nucleotide sequence ID" value="NZ_JABAIV010000002.1"/>
</dbReference>
<feature type="domain" description="Enoyl reductase (ER)" evidence="1">
    <location>
        <begin position="14"/>
        <end position="330"/>
    </location>
</feature>
<accession>A0A7Y2JXS9</accession>
<dbReference type="InterPro" id="IPR036291">
    <property type="entry name" value="NAD(P)-bd_dom_sf"/>
</dbReference>
<dbReference type="EMBL" id="JABAIV010000002">
    <property type="protein sequence ID" value="NNG22982.1"/>
    <property type="molecule type" value="Genomic_DNA"/>
</dbReference>
<protein>
    <submittedName>
        <fullName evidence="2">Alcohol dehydrogenase catalytic domain-containing protein</fullName>
    </submittedName>
</protein>
<dbReference type="SMART" id="SM00829">
    <property type="entry name" value="PKS_ER"/>
    <property type="match status" value="1"/>
</dbReference>
<dbReference type="InterPro" id="IPR013154">
    <property type="entry name" value="ADH-like_N"/>
</dbReference>
<keyword evidence="3" id="KW-1185">Reference proteome</keyword>
<dbReference type="InterPro" id="IPR020843">
    <property type="entry name" value="ER"/>
</dbReference>
<proteinExistence type="predicted"/>
<dbReference type="PANTHER" id="PTHR11695">
    <property type="entry name" value="ALCOHOL DEHYDROGENASE RELATED"/>
    <property type="match status" value="1"/>
</dbReference>
<name>A0A7Y2JXS9_9BURK</name>
<dbReference type="SUPFAM" id="SSF50129">
    <property type="entry name" value="GroES-like"/>
    <property type="match status" value="1"/>
</dbReference>
<dbReference type="InterPro" id="IPR050700">
    <property type="entry name" value="YIM1/Zinc_Alcohol_DH_Fams"/>
</dbReference>
<evidence type="ECO:0000259" key="1">
    <source>
        <dbReference type="SMART" id="SM00829"/>
    </source>
</evidence>
<comment type="caution">
    <text evidence="2">The sequence shown here is derived from an EMBL/GenBank/DDBJ whole genome shotgun (WGS) entry which is preliminary data.</text>
</comment>
<reference evidence="2 3" key="1">
    <citation type="submission" date="2020-04" db="EMBL/GenBank/DDBJ databases">
        <title>Massilia sp. nov., a cold adapted bacteria isolated from Arctic soil.</title>
        <authorList>
            <person name="Son J."/>
            <person name="Ka J.-O."/>
        </authorList>
    </citation>
    <scope>NUCLEOTIDE SEQUENCE [LARGE SCALE GENOMIC DNA]</scope>
    <source>
        <strain evidence="2 3">ML15P13</strain>
    </source>
</reference>